<evidence type="ECO:0000313" key="2">
    <source>
        <dbReference type="EMBL" id="CAF4078873.1"/>
    </source>
</evidence>
<comment type="caution">
    <text evidence="2">The sequence shown here is derived from an EMBL/GenBank/DDBJ whole genome shotgun (WGS) entry which is preliminary data.</text>
</comment>
<evidence type="ECO:0000256" key="1">
    <source>
        <dbReference type="SAM" id="MobiDB-lite"/>
    </source>
</evidence>
<dbReference type="Proteomes" id="UP000681967">
    <property type="component" value="Unassembled WGS sequence"/>
</dbReference>
<sequence length="321" mass="37357">MTLVSEYVLISPLEGTRLWLQVAAAYRREEYDGEDSSSPVDNAIEACSKALENATKLTPTLKSACHYAMLRIYRDLRYADDDGKAFIEKIAKDGDYKTRQDHITVFDQRLLSQWVRDFINEYNERSEDDEISSKLADKFFLPSLEDAMNEKQSSLQCLGDTLTVMKDYQGAVAYWEWIISECESFYSRTIKFIIYDKEKTISQVFNEIQKLEGNSHEYMQRLVTSHVQLARYYIEAGERLNVSTTDTVDYFESATSQCQMAIKLRPQISRDWKPENVELQQLLKETEKKLAEAKTKAEEEEENEDDEDDDDDDEDDDNNED</sequence>
<feature type="region of interest" description="Disordered" evidence="1">
    <location>
        <begin position="289"/>
        <end position="321"/>
    </location>
</feature>
<name>A0A8S2Q585_9BILA</name>
<evidence type="ECO:0000313" key="3">
    <source>
        <dbReference type="Proteomes" id="UP000681967"/>
    </source>
</evidence>
<organism evidence="2 3">
    <name type="scientific">Rotaria magnacalcarata</name>
    <dbReference type="NCBI Taxonomy" id="392030"/>
    <lineage>
        <taxon>Eukaryota</taxon>
        <taxon>Metazoa</taxon>
        <taxon>Spiralia</taxon>
        <taxon>Gnathifera</taxon>
        <taxon>Rotifera</taxon>
        <taxon>Eurotatoria</taxon>
        <taxon>Bdelloidea</taxon>
        <taxon>Philodinida</taxon>
        <taxon>Philodinidae</taxon>
        <taxon>Rotaria</taxon>
    </lineage>
</organism>
<protein>
    <submittedName>
        <fullName evidence="2">Uncharacterized protein</fullName>
    </submittedName>
</protein>
<dbReference type="InterPro" id="IPR016024">
    <property type="entry name" value="ARM-type_fold"/>
</dbReference>
<feature type="compositionally biased region" description="Acidic residues" evidence="1">
    <location>
        <begin position="298"/>
        <end position="321"/>
    </location>
</feature>
<dbReference type="AlphaFoldDB" id="A0A8S2Q585"/>
<proteinExistence type="predicted"/>
<gene>
    <name evidence="2" type="ORF">BYL167_LOCUS17954</name>
</gene>
<dbReference type="SUPFAM" id="SSF48371">
    <property type="entry name" value="ARM repeat"/>
    <property type="match status" value="1"/>
</dbReference>
<accession>A0A8S2Q585</accession>
<dbReference type="EMBL" id="CAJOBH010007252">
    <property type="protein sequence ID" value="CAF4078873.1"/>
    <property type="molecule type" value="Genomic_DNA"/>
</dbReference>
<reference evidence="2" key="1">
    <citation type="submission" date="2021-02" db="EMBL/GenBank/DDBJ databases">
        <authorList>
            <person name="Nowell W R."/>
        </authorList>
    </citation>
    <scope>NUCLEOTIDE SEQUENCE</scope>
</reference>